<dbReference type="Pfam" id="PF02518">
    <property type="entry name" value="HATPase_c"/>
    <property type="match status" value="1"/>
</dbReference>
<dbReference type="EMBL" id="VTOW01000005">
    <property type="protein sequence ID" value="NKE73222.1"/>
    <property type="molecule type" value="Genomic_DNA"/>
</dbReference>
<dbReference type="PANTHER" id="PTHR43065">
    <property type="entry name" value="SENSOR HISTIDINE KINASE"/>
    <property type="match status" value="1"/>
</dbReference>
<dbReference type="SUPFAM" id="SSF55785">
    <property type="entry name" value="PYP-like sensor domain (PAS domain)"/>
    <property type="match status" value="3"/>
</dbReference>
<dbReference type="Gene3D" id="3.30.565.10">
    <property type="entry name" value="Histidine kinase-like ATPase, C-terminal domain"/>
    <property type="match status" value="1"/>
</dbReference>
<dbReference type="NCBIfam" id="TIGR00229">
    <property type="entry name" value="sensory_box"/>
    <property type="match status" value="3"/>
</dbReference>
<dbReference type="CDD" id="cd00130">
    <property type="entry name" value="PAS"/>
    <property type="match status" value="3"/>
</dbReference>
<dbReference type="SUPFAM" id="SSF52172">
    <property type="entry name" value="CheY-like"/>
    <property type="match status" value="1"/>
</dbReference>
<dbReference type="InterPro" id="IPR004358">
    <property type="entry name" value="Sig_transdc_His_kin-like_C"/>
</dbReference>
<dbReference type="PANTHER" id="PTHR43065:SF42">
    <property type="entry name" value="TWO-COMPONENT SENSOR PPRA"/>
    <property type="match status" value="1"/>
</dbReference>
<dbReference type="InterPro" id="IPR001789">
    <property type="entry name" value="Sig_transdc_resp-reg_receiver"/>
</dbReference>
<evidence type="ECO:0000313" key="12">
    <source>
        <dbReference type="Proteomes" id="UP000534783"/>
    </source>
</evidence>
<evidence type="ECO:0000259" key="8">
    <source>
        <dbReference type="PROSITE" id="PS50110"/>
    </source>
</evidence>
<dbReference type="EC" id="2.7.13.3" evidence="2"/>
<sequence>MISMIFLSGVILLLFAPFLIFLYRKNQAAQWRSGGKPLKQSDKTLLDQINDAVVAVDSEWVILDCNPAFTSLLGYTPDELNGKHFRFLYAEGEAGAPEADFPKRGTLEVIRYRKKSGEAFSGETSFSLIQESDRRLNRIVALIRNHPPRPESESDVRRLNKTLERRVIDRMAQLHAMNLDLQVEINQRKRVESHLAAEHAITRILAESGTLVEAAPRILQVLCESLAWDLGLFWKTNDQVCVLTCIETWRPAAAGLSKFEAISREKIFWPDEGLPGRVWSEGEPIWLTGVTEAAGFVRMVQAAEAGFYSALAFPIRSGEGVAGVMEFFSREVRRSDHELLEILSNIGSQIGQFIDRKESEKALRESETRKRAIMESALDCMITVDHEGRIIEFNPAAERTFGYSRGELLGQNLAERIIPPHLRKRHRDAFAKYLETGAGPVLNQRIETTGMRADGSEFPVELTIMRIPLEGPAVFQGFLRDITERKQAEEALAAEKERLAVTLGSIGDGVIATDVTGRVIFINRTAEELSGWFRAEAIGRPLPEVFRIVHEKSRAHCENPVEKVLATGNVVALANHTVLIAKDGKEHAIADSGAPIRNREGEVIGVVLVFRDVTEKQRMEEELLRASTLESVGLLAGGVAHDFNNILTAILGNVSLAMLSLDERSEPYERLAQAEKASMRARDLAQQLLTFAKGGVPVKKTASLVDLLRDASDFVTRGSNVRCAFSIQEGLWPVEIDEGQIGQVIHNLVLNAQQAMPEGGTIEIRAVNKTAGEVKGLPLHEGNYVHIAVRDFGIGIPKDHLAKIFDPYFTTKRKGSGLGLSISYSIVKKHDGHMTVDSEPGKGATFSLYLPAFPKAALPKGKETAEVESLTGRGRILVMDDEESIRDVLDKLLRRLGYEALLAEDGAEAISLYRQAIESETPIDAVIMDLTVPGGMGGKEAILALREIDPEIKAIVSSGYSNDPMAAAFMEYGFSEFIAKPFKLENLGKVLKRVIPRDR</sequence>
<keyword evidence="12" id="KW-1185">Reference proteome</keyword>
<dbReference type="Gene3D" id="3.40.50.2300">
    <property type="match status" value="1"/>
</dbReference>
<evidence type="ECO:0000256" key="1">
    <source>
        <dbReference type="ARBA" id="ARBA00000085"/>
    </source>
</evidence>
<keyword evidence="3 6" id="KW-0597">Phosphoprotein</keyword>
<dbReference type="Gene3D" id="3.30.450.40">
    <property type="match status" value="1"/>
</dbReference>
<evidence type="ECO:0000259" key="7">
    <source>
        <dbReference type="PROSITE" id="PS50109"/>
    </source>
</evidence>
<name>A0A7X6DTZ8_9BACT</name>
<feature type="domain" description="PAC" evidence="10">
    <location>
        <begin position="444"/>
        <end position="494"/>
    </location>
</feature>
<dbReference type="InterPro" id="IPR003594">
    <property type="entry name" value="HATPase_dom"/>
</dbReference>
<dbReference type="PROSITE" id="PS50113">
    <property type="entry name" value="PAC"/>
    <property type="match status" value="2"/>
</dbReference>
<dbReference type="PRINTS" id="PR00344">
    <property type="entry name" value="BCTRLSENSOR"/>
</dbReference>
<dbReference type="SMART" id="SM00091">
    <property type="entry name" value="PAS"/>
    <property type="match status" value="3"/>
</dbReference>
<gene>
    <name evidence="11" type="ORF">MNODULE_20915</name>
</gene>
<dbReference type="InterPro" id="IPR011006">
    <property type="entry name" value="CheY-like_superfamily"/>
</dbReference>
<dbReference type="InterPro" id="IPR036890">
    <property type="entry name" value="HATPase_C_sf"/>
</dbReference>
<accession>A0A7X6DTZ8</accession>
<dbReference type="AlphaFoldDB" id="A0A7X6DTZ8"/>
<evidence type="ECO:0000256" key="3">
    <source>
        <dbReference type="ARBA" id="ARBA00022553"/>
    </source>
</evidence>
<evidence type="ECO:0000259" key="10">
    <source>
        <dbReference type="PROSITE" id="PS50113"/>
    </source>
</evidence>
<dbReference type="InterPro" id="IPR001610">
    <property type="entry name" value="PAC"/>
</dbReference>
<organism evidence="11 12">
    <name type="scientific">Candidatus Manganitrophus noduliformans</name>
    <dbReference type="NCBI Taxonomy" id="2606439"/>
    <lineage>
        <taxon>Bacteria</taxon>
        <taxon>Pseudomonadati</taxon>
        <taxon>Nitrospirota</taxon>
        <taxon>Nitrospiria</taxon>
        <taxon>Candidatus Troglogloeales</taxon>
        <taxon>Candidatus Manganitrophaceae</taxon>
        <taxon>Candidatus Manganitrophus</taxon>
    </lineage>
</organism>
<protein>
    <recommendedName>
        <fullName evidence="2">histidine kinase</fullName>
        <ecNumber evidence="2">2.7.13.3</ecNumber>
    </recommendedName>
</protein>
<dbReference type="Pfam" id="PF08448">
    <property type="entry name" value="PAS_4"/>
    <property type="match status" value="1"/>
</dbReference>
<dbReference type="SMART" id="SM00448">
    <property type="entry name" value="REC"/>
    <property type="match status" value="1"/>
</dbReference>
<dbReference type="InterPro" id="IPR035965">
    <property type="entry name" value="PAS-like_dom_sf"/>
</dbReference>
<keyword evidence="4" id="KW-0808">Transferase</keyword>
<dbReference type="GO" id="GO:0005524">
    <property type="term" value="F:ATP binding"/>
    <property type="evidence" value="ECO:0007669"/>
    <property type="project" value="UniProtKB-KW"/>
</dbReference>
<dbReference type="SUPFAM" id="SSF55874">
    <property type="entry name" value="ATPase domain of HSP90 chaperone/DNA topoisomerase II/histidine kinase"/>
    <property type="match status" value="1"/>
</dbReference>
<dbReference type="SMART" id="SM00065">
    <property type="entry name" value="GAF"/>
    <property type="match status" value="1"/>
</dbReference>
<evidence type="ECO:0000259" key="9">
    <source>
        <dbReference type="PROSITE" id="PS50112"/>
    </source>
</evidence>
<dbReference type="InterPro" id="IPR003661">
    <property type="entry name" value="HisK_dim/P_dom"/>
</dbReference>
<dbReference type="SMART" id="SM00086">
    <property type="entry name" value="PAC"/>
    <property type="match status" value="3"/>
</dbReference>
<evidence type="ECO:0000256" key="2">
    <source>
        <dbReference type="ARBA" id="ARBA00012438"/>
    </source>
</evidence>
<dbReference type="Pfam" id="PF13185">
    <property type="entry name" value="GAF_2"/>
    <property type="match status" value="1"/>
</dbReference>
<dbReference type="Pfam" id="PF00072">
    <property type="entry name" value="Response_reg"/>
    <property type="match status" value="1"/>
</dbReference>
<dbReference type="PROSITE" id="PS50110">
    <property type="entry name" value="RESPONSE_REGULATORY"/>
    <property type="match status" value="1"/>
</dbReference>
<feature type="domain" description="PAS" evidence="9">
    <location>
        <begin position="495"/>
        <end position="568"/>
    </location>
</feature>
<dbReference type="CDD" id="cd17546">
    <property type="entry name" value="REC_hyHK_CKI1_RcsC-like"/>
    <property type="match status" value="1"/>
</dbReference>
<reference evidence="11 12" key="1">
    <citation type="journal article" date="2020" name="Nature">
        <title>Bacterial chemolithoautotrophy via manganese oxidation.</title>
        <authorList>
            <person name="Yu H."/>
            <person name="Leadbetter J.R."/>
        </authorList>
    </citation>
    <scope>NUCLEOTIDE SEQUENCE [LARGE SCALE GENOMIC DNA]</scope>
    <source>
        <strain evidence="11 12">Mn-1</strain>
    </source>
</reference>
<dbReference type="PROSITE" id="PS50112">
    <property type="entry name" value="PAS"/>
    <property type="match status" value="3"/>
</dbReference>
<dbReference type="Pfam" id="PF13426">
    <property type="entry name" value="PAS_9"/>
    <property type="match status" value="2"/>
</dbReference>
<dbReference type="SUPFAM" id="SSF47384">
    <property type="entry name" value="Homodimeric domain of signal transducing histidine kinase"/>
    <property type="match status" value="1"/>
</dbReference>
<dbReference type="InterPro" id="IPR000700">
    <property type="entry name" value="PAS-assoc_C"/>
</dbReference>
<proteinExistence type="predicted"/>
<dbReference type="InterPro" id="IPR036097">
    <property type="entry name" value="HisK_dim/P_sf"/>
</dbReference>
<dbReference type="InterPro" id="IPR005467">
    <property type="entry name" value="His_kinase_dom"/>
</dbReference>
<feature type="domain" description="PAC" evidence="10">
    <location>
        <begin position="573"/>
        <end position="625"/>
    </location>
</feature>
<dbReference type="InterPro" id="IPR029016">
    <property type="entry name" value="GAF-like_dom_sf"/>
</dbReference>
<feature type="domain" description="Histidine kinase" evidence="7">
    <location>
        <begin position="638"/>
        <end position="854"/>
    </location>
</feature>
<dbReference type="PROSITE" id="PS50109">
    <property type="entry name" value="HIS_KIN"/>
    <property type="match status" value="1"/>
</dbReference>
<dbReference type="Gene3D" id="1.10.287.130">
    <property type="match status" value="1"/>
</dbReference>
<keyword evidence="5" id="KW-0418">Kinase</keyword>
<evidence type="ECO:0000256" key="4">
    <source>
        <dbReference type="ARBA" id="ARBA00022679"/>
    </source>
</evidence>
<dbReference type="InterPro" id="IPR013656">
    <property type="entry name" value="PAS_4"/>
</dbReference>
<dbReference type="SMART" id="SM00388">
    <property type="entry name" value="HisKA"/>
    <property type="match status" value="1"/>
</dbReference>
<comment type="caution">
    <text evidence="11">The sequence shown here is derived from an EMBL/GenBank/DDBJ whole genome shotgun (WGS) entry which is preliminary data.</text>
</comment>
<dbReference type="GO" id="GO:0000155">
    <property type="term" value="F:phosphorelay sensor kinase activity"/>
    <property type="evidence" value="ECO:0007669"/>
    <property type="project" value="InterPro"/>
</dbReference>
<dbReference type="SUPFAM" id="SSF55781">
    <property type="entry name" value="GAF domain-like"/>
    <property type="match status" value="1"/>
</dbReference>
<dbReference type="Proteomes" id="UP000534783">
    <property type="component" value="Unassembled WGS sequence"/>
</dbReference>
<dbReference type="InterPro" id="IPR000014">
    <property type="entry name" value="PAS"/>
</dbReference>
<feature type="domain" description="PAS" evidence="9">
    <location>
        <begin position="366"/>
        <end position="437"/>
    </location>
</feature>
<dbReference type="Gene3D" id="3.30.450.20">
    <property type="entry name" value="PAS domain"/>
    <property type="match status" value="3"/>
</dbReference>
<evidence type="ECO:0000313" key="11">
    <source>
        <dbReference type="EMBL" id="NKE73222.1"/>
    </source>
</evidence>
<evidence type="ECO:0000256" key="5">
    <source>
        <dbReference type="ARBA" id="ARBA00022777"/>
    </source>
</evidence>
<dbReference type="CDD" id="cd00082">
    <property type="entry name" value="HisKA"/>
    <property type="match status" value="1"/>
</dbReference>
<comment type="catalytic activity">
    <reaction evidence="1">
        <text>ATP + protein L-histidine = ADP + protein N-phospho-L-histidine.</text>
        <dbReference type="EC" id="2.7.13.3"/>
    </reaction>
</comment>
<dbReference type="SMART" id="SM00387">
    <property type="entry name" value="HATPase_c"/>
    <property type="match status" value="1"/>
</dbReference>
<feature type="modified residue" description="4-aspartylphosphate" evidence="6">
    <location>
        <position position="929"/>
    </location>
</feature>
<evidence type="ECO:0000256" key="6">
    <source>
        <dbReference type="PROSITE-ProRule" id="PRU00169"/>
    </source>
</evidence>
<dbReference type="InterPro" id="IPR003018">
    <property type="entry name" value="GAF"/>
</dbReference>
<feature type="domain" description="PAS" evidence="9">
    <location>
        <begin position="38"/>
        <end position="91"/>
    </location>
</feature>
<feature type="domain" description="Response regulatory" evidence="8">
    <location>
        <begin position="875"/>
        <end position="995"/>
    </location>
</feature>